<keyword evidence="3" id="KW-1185">Reference proteome</keyword>
<protein>
    <submittedName>
        <fullName evidence="2">Uncharacterized protein</fullName>
    </submittedName>
</protein>
<name>A0A6A6V2H1_9PLEO</name>
<evidence type="ECO:0000313" key="2">
    <source>
        <dbReference type="EMBL" id="KAF2743481.1"/>
    </source>
</evidence>
<organism evidence="2 3">
    <name type="scientific">Sporormia fimetaria CBS 119925</name>
    <dbReference type="NCBI Taxonomy" id="1340428"/>
    <lineage>
        <taxon>Eukaryota</taxon>
        <taxon>Fungi</taxon>
        <taxon>Dikarya</taxon>
        <taxon>Ascomycota</taxon>
        <taxon>Pezizomycotina</taxon>
        <taxon>Dothideomycetes</taxon>
        <taxon>Pleosporomycetidae</taxon>
        <taxon>Pleosporales</taxon>
        <taxon>Sporormiaceae</taxon>
        <taxon>Sporormia</taxon>
    </lineage>
</organism>
<gene>
    <name evidence="2" type="ORF">M011DRAFT_480826</name>
</gene>
<dbReference type="AlphaFoldDB" id="A0A6A6V2H1"/>
<accession>A0A6A6V2H1</accession>
<reference evidence="2" key="1">
    <citation type="journal article" date="2020" name="Stud. Mycol.">
        <title>101 Dothideomycetes genomes: a test case for predicting lifestyles and emergence of pathogens.</title>
        <authorList>
            <person name="Haridas S."/>
            <person name="Albert R."/>
            <person name="Binder M."/>
            <person name="Bloem J."/>
            <person name="Labutti K."/>
            <person name="Salamov A."/>
            <person name="Andreopoulos B."/>
            <person name="Baker S."/>
            <person name="Barry K."/>
            <person name="Bills G."/>
            <person name="Bluhm B."/>
            <person name="Cannon C."/>
            <person name="Castanera R."/>
            <person name="Culley D."/>
            <person name="Daum C."/>
            <person name="Ezra D."/>
            <person name="Gonzalez J."/>
            <person name="Henrissat B."/>
            <person name="Kuo A."/>
            <person name="Liang C."/>
            <person name="Lipzen A."/>
            <person name="Lutzoni F."/>
            <person name="Magnuson J."/>
            <person name="Mondo S."/>
            <person name="Nolan M."/>
            <person name="Ohm R."/>
            <person name="Pangilinan J."/>
            <person name="Park H.-J."/>
            <person name="Ramirez L."/>
            <person name="Alfaro M."/>
            <person name="Sun H."/>
            <person name="Tritt A."/>
            <person name="Yoshinaga Y."/>
            <person name="Zwiers L.-H."/>
            <person name="Turgeon B."/>
            <person name="Goodwin S."/>
            <person name="Spatafora J."/>
            <person name="Crous P."/>
            <person name="Grigoriev I."/>
        </authorList>
    </citation>
    <scope>NUCLEOTIDE SEQUENCE</scope>
    <source>
        <strain evidence="2">CBS 119925</strain>
    </source>
</reference>
<feature type="compositionally biased region" description="Polar residues" evidence="1">
    <location>
        <begin position="1"/>
        <end position="12"/>
    </location>
</feature>
<dbReference type="EMBL" id="MU006597">
    <property type="protein sequence ID" value="KAF2743481.1"/>
    <property type="molecule type" value="Genomic_DNA"/>
</dbReference>
<feature type="region of interest" description="Disordered" evidence="1">
    <location>
        <begin position="1"/>
        <end position="48"/>
    </location>
</feature>
<sequence length="145" mass="15895">MSKQQGPPQQLPTKHPKWPAPPGPFLGIPIAQKSDSPPRSPPPDLHRNLTEHLANIGADEEYGSMSGRIAESILFEIHRKAPTFSYEPHLIFLLTRSIKDDDDKVVGKKVIVVAAIDGAMIPIMKARAFGNDVWSLLAEAEIGDD</sequence>
<proteinExistence type="predicted"/>
<dbReference type="Proteomes" id="UP000799440">
    <property type="component" value="Unassembled WGS sequence"/>
</dbReference>
<evidence type="ECO:0000256" key="1">
    <source>
        <dbReference type="SAM" id="MobiDB-lite"/>
    </source>
</evidence>
<evidence type="ECO:0000313" key="3">
    <source>
        <dbReference type="Proteomes" id="UP000799440"/>
    </source>
</evidence>